<dbReference type="EMBL" id="DQ384109">
    <property type="protein sequence ID" value="ABE11562.1"/>
    <property type="molecule type" value="Genomic_DNA"/>
</dbReference>
<feature type="domain" description="HTH crp-type" evidence="5">
    <location>
        <begin position="175"/>
        <end position="247"/>
    </location>
</feature>
<protein>
    <submittedName>
        <fullName evidence="6">Crp1</fullName>
    </submittedName>
</protein>
<keyword evidence="3" id="KW-0804">Transcription</keyword>
<keyword evidence="2" id="KW-0238">DNA-binding</keyword>
<reference evidence="6" key="1">
    <citation type="journal article" date="2007" name="Genomics">
        <title>Syntenic arrangements of the surface polysaccharide biosynthesis genes in Rhizobium leguminosarum.</title>
        <authorList>
            <person name="Krol J.E."/>
            <person name="Mazur A."/>
            <person name="Marczak M."/>
            <person name="Skorupska A."/>
        </authorList>
    </citation>
    <scope>NUCLEOTIDE SEQUENCE</scope>
    <source>
        <strain evidence="6">TA1</strain>
    </source>
</reference>
<dbReference type="InterPro" id="IPR036388">
    <property type="entry name" value="WH-like_DNA-bd_sf"/>
</dbReference>
<gene>
    <name evidence="6" type="primary">crp1</name>
</gene>
<evidence type="ECO:0000256" key="2">
    <source>
        <dbReference type="ARBA" id="ARBA00023125"/>
    </source>
</evidence>
<dbReference type="Gene3D" id="2.60.120.10">
    <property type="entry name" value="Jelly Rolls"/>
    <property type="match status" value="1"/>
</dbReference>
<keyword evidence="1" id="KW-0805">Transcription regulation</keyword>
<feature type="domain" description="Cyclic nucleotide-binding" evidence="4">
    <location>
        <begin position="62"/>
        <end position="134"/>
    </location>
</feature>
<name>Q1PID8_RHILT</name>
<evidence type="ECO:0000313" key="6">
    <source>
        <dbReference type="EMBL" id="ABE11562.1"/>
    </source>
</evidence>
<evidence type="ECO:0000256" key="1">
    <source>
        <dbReference type="ARBA" id="ARBA00023015"/>
    </source>
</evidence>
<dbReference type="InterPro" id="IPR050397">
    <property type="entry name" value="Env_Response_Regulators"/>
</dbReference>
<dbReference type="InterPro" id="IPR014710">
    <property type="entry name" value="RmlC-like_jellyroll"/>
</dbReference>
<dbReference type="PROSITE" id="PS51063">
    <property type="entry name" value="HTH_CRP_2"/>
    <property type="match status" value="1"/>
</dbReference>
<dbReference type="InterPro" id="IPR018490">
    <property type="entry name" value="cNMP-bd_dom_sf"/>
</dbReference>
<dbReference type="AlphaFoldDB" id="Q1PID8"/>
<evidence type="ECO:0000259" key="4">
    <source>
        <dbReference type="PROSITE" id="PS50042"/>
    </source>
</evidence>
<dbReference type="GO" id="GO:0003700">
    <property type="term" value="F:DNA-binding transcription factor activity"/>
    <property type="evidence" value="ECO:0007669"/>
    <property type="project" value="TreeGrafter"/>
</dbReference>
<dbReference type="PROSITE" id="PS50042">
    <property type="entry name" value="CNMP_BINDING_3"/>
    <property type="match status" value="1"/>
</dbReference>
<dbReference type="SUPFAM" id="SSF51206">
    <property type="entry name" value="cAMP-binding domain-like"/>
    <property type="match status" value="1"/>
</dbReference>
<dbReference type="Gene3D" id="1.10.10.10">
    <property type="entry name" value="Winged helix-like DNA-binding domain superfamily/Winged helix DNA-binding domain"/>
    <property type="match status" value="1"/>
</dbReference>
<dbReference type="GO" id="GO:0005829">
    <property type="term" value="C:cytosol"/>
    <property type="evidence" value="ECO:0007669"/>
    <property type="project" value="TreeGrafter"/>
</dbReference>
<proteinExistence type="predicted"/>
<dbReference type="InterPro" id="IPR000595">
    <property type="entry name" value="cNMP-bd_dom"/>
</dbReference>
<accession>Q1PID8</accession>
<evidence type="ECO:0000259" key="5">
    <source>
        <dbReference type="PROSITE" id="PS51063"/>
    </source>
</evidence>
<dbReference type="InterPro" id="IPR012318">
    <property type="entry name" value="HTH_CRP"/>
</dbReference>
<dbReference type="PANTHER" id="PTHR24567:SF74">
    <property type="entry name" value="HTH-TYPE TRANSCRIPTIONAL REGULATOR ARCR"/>
    <property type="match status" value="1"/>
</dbReference>
<dbReference type="CDD" id="cd00038">
    <property type="entry name" value="CAP_ED"/>
    <property type="match status" value="1"/>
</dbReference>
<dbReference type="PANTHER" id="PTHR24567">
    <property type="entry name" value="CRP FAMILY TRANSCRIPTIONAL REGULATORY PROTEIN"/>
    <property type="match status" value="1"/>
</dbReference>
<dbReference type="SUPFAM" id="SSF46785">
    <property type="entry name" value="Winged helix' DNA-binding domain"/>
    <property type="match status" value="1"/>
</dbReference>
<dbReference type="InterPro" id="IPR036390">
    <property type="entry name" value="WH_DNA-bd_sf"/>
</dbReference>
<dbReference type="Pfam" id="PF13545">
    <property type="entry name" value="HTH_Crp_2"/>
    <property type="match status" value="1"/>
</dbReference>
<organism evidence="6">
    <name type="scientific">Rhizobium leguminosarum bv. trifolii</name>
    <dbReference type="NCBI Taxonomy" id="386"/>
    <lineage>
        <taxon>Bacteria</taxon>
        <taxon>Pseudomonadati</taxon>
        <taxon>Pseudomonadota</taxon>
        <taxon>Alphaproteobacteria</taxon>
        <taxon>Hyphomicrobiales</taxon>
        <taxon>Rhizobiaceae</taxon>
        <taxon>Rhizobium/Agrobacterium group</taxon>
        <taxon>Rhizobium</taxon>
    </lineage>
</organism>
<evidence type="ECO:0000256" key="3">
    <source>
        <dbReference type="ARBA" id="ARBA00023163"/>
    </source>
</evidence>
<sequence length="260" mass="28285">MMQCSISMVIRVLGVMRMDGATHTSDRRAGIGKPAISANGSIHLNSRIVIDDEFLSCRSSVRRFRRGEVIAGAGVLVDTFARVHSGVVSASTMLPDGREFIVEIIPKSGLIGELEVLRRQTLSLEYRAGSNCELRFFEGRLLRDMYASDPLLRESFSGAGAYFRAELRIIANAASSLQSRLASTLLRLSAVYGKDAANSGDELIISQNDLAATLPASREKVNQCLRRLRESKIIDGGQGKIRILNRKALEACANGAVSVK</sequence>
<dbReference type="GO" id="GO:0003677">
    <property type="term" value="F:DNA binding"/>
    <property type="evidence" value="ECO:0007669"/>
    <property type="project" value="UniProtKB-KW"/>
</dbReference>
<dbReference type="Pfam" id="PF00027">
    <property type="entry name" value="cNMP_binding"/>
    <property type="match status" value="1"/>
</dbReference>